<reference evidence="4" key="1">
    <citation type="journal article" date="2018" name="Nat. Microbiol.">
        <title>Leveraging single-cell genomics to expand the fungal tree of life.</title>
        <authorList>
            <person name="Ahrendt S.R."/>
            <person name="Quandt C.A."/>
            <person name="Ciobanu D."/>
            <person name="Clum A."/>
            <person name="Salamov A."/>
            <person name="Andreopoulos B."/>
            <person name="Cheng J.F."/>
            <person name="Woyke T."/>
            <person name="Pelin A."/>
            <person name="Henrissat B."/>
            <person name="Reynolds N.K."/>
            <person name="Benny G.L."/>
            <person name="Smith M.E."/>
            <person name="James T.Y."/>
            <person name="Grigoriev I.V."/>
        </authorList>
    </citation>
    <scope>NUCLEOTIDE SEQUENCE [LARGE SCALE GENOMIC DNA]</scope>
    <source>
        <strain evidence="4">Baker2002</strain>
    </source>
</reference>
<keyword evidence="4" id="KW-1185">Reference proteome</keyword>
<dbReference type="OrthoDB" id="28245at2759"/>
<evidence type="ECO:0000259" key="2">
    <source>
        <dbReference type="PROSITE" id="PS50018"/>
    </source>
</evidence>
<dbReference type="InterPro" id="IPR008936">
    <property type="entry name" value="Rho_GTPase_activation_prot"/>
</dbReference>
<dbReference type="Gene3D" id="3.40.525.10">
    <property type="entry name" value="CRAL-TRIO lipid binding domain"/>
    <property type="match status" value="1"/>
</dbReference>
<evidence type="ECO:0000313" key="4">
    <source>
        <dbReference type="Proteomes" id="UP000268321"/>
    </source>
</evidence>
<proteinExistence type="predicted"/>
<dbReference type="GO" id="GO:0005096">
    <property type="term" value="F:GTPase activator activity"/>
    <property type="evidence" value="ECO:0007669"/>
    <property type="project" value="UniProtKB-KW"/>
</dbReference>
<organism evidence="3 4">
    <name type="scientific">Metschnikowia bicuspidata</name>
    <dbReference type="NCBI Taxonomy" id="27322"/>
    <lineage>
        <taxon>Eukaryota</taxon>
        <taxon>Fungi</taxon>
        <taxon>Dikarya</taxon>
        <taxon>Ascomycota</taxon>
        <taxon>Saccharomycotina</taxon>
        <taxon>Pichiomycetes</taxon>
        <taxon>Metschnikowiaceae</taxon>
        <taxon>Metschnikowia</taxon>
    </lineage>
</organism>
<dbReference type="PROSITE" id="PS50018">
    <property type="entry name" value="RAS_GTPASE_ACTIV_2"/>
    <property type="match status" value="1"/>
</dbReference>
<dbReference type="PANTHER" id="PTHR10194:SF60">
    <property type="entry name" value="RAS GTPASE-ACTIVATING PROTEIN RASKOL"/>
    <property type="match status" value="1"/>
</dbReference>
<feature type="domain" description="Ras-GAP" evidence="2">
    <location>
        <begin position="1"/>
        <end position="112"/>
    </location>
</feature>
<dbReference type="Proteomes" id="UP000268321">
    <property type="component" value="Unassembled WGS sequence"/>
</dbReference>
<dbReference type="InterPro" id="IPR039360">
    <property type="entry name" value="Ras_GTPase"/>
</dbReference>
<accession>A0A4P9ZBZ5</accession>
<sequence length="1262" mass="143228">MVERDVSVEVEKSGPEADVAVFIGLLRQLVDAIVGLEPFVPDAFRFICAQIYRAIERKFGDARLIAVGLFIFLRFICPVIVSPESSFDIPAPSPRVKRLLMQIVKVIQYMANGSLANLRWAKLAAHMDAMDDLNQRIFGFLERIALLPRSAKYPFLSSTRKPYTSLRYLHKFLYTYFPAVRVRYLSEPRLVAADELRRKILVWRKLDTTLQRFGAPRFSISLQGAKSVRPSDTANIGTSQFAEFMAKMSARNMGMSVDVPAVYTSVFQDGTPVVVVNFRRMRDIGCDINTFVYMLFEVTSQVWDNKFYCIMDVTRFFFLGILGKSYYSLIVSYAPSVFFTNCARIYYYNLPRQTMLEPVERIMRWRQQENDRTRVYFYSQQDDPELISALCLAEEVVGINLDVRVVYKNCRLLDDASGALVPVTLKFGRKWLQLCFDRVPYEAETVATKTIAPVETHMISDLIKCEVSHLSGAENEFTVSLNAYSHHLTLVSLQRQEILRLLYFAMLRCPKGLKPAAVDDDHAIVRRFNALAILAFHGLLERDDEVRAAAARLLLALDAYLDLGLGMSPLHTSKVTFPIDTTDFVVAALRHLAALRPAYTYDFVKEFFASFGKLPRVARLSGILYIVPWLDNLGAHVLTAGDGAEKMASIVRLFCRMTVKHRTLAPVLNDMVWKRLFNEMAIVHILVEEMVLFAIDNIADADAWCTLMAMVTPSMELCGEVIARIHTCIAQAYSHDAEIVTQSKQLEITVLVKVCGLLLFNSYLYAQVFLPDVVLFCTLFIDNPGLEFGADLQKLVINTLRAFAQKPGLSPRQTALIDSTVDYFSSPRAKMLFGFTSKDRVAPFDPVQNFNRAVALDLLCDTLHDFLCQMGSGDETRAWLLRWSSLLMDIAFSSLLYQRRALMVVCTLARAGVSDSSGGRLLRLISRMQLRDSAFAFECALCCSRLNQGLAHDSMYLPLLAWQFYCSVFVVSSATYQVLVHCLGNMLRHVDGAFLRLMQQHRAALEPGLSEYERRIGLVLHVRNFEPAMLYVLCRGLTAPHFRHHTVGTFREVVAKEKEKSEESADSLKYYYLLVLFLATPPASFRSHLLDLALDLPCTNIGADEIPTVLLDVICADNVHARYVMALLAHIFCGDSDQTYKCRFVDFYCHVFRHLRETAFRVFHIIREELENNIITSTREDAVSEISHLLVRMIGDTNYSEQTSRAEVDAVLRHFDFCSIDHTGKFLSTNEPRRISAAARVLGQTMYQSFCNVPEGLRLQNF</sequence>
<dbReference type="EMBL" id="ML004461">
    <property type="protein sequence ID" value="RKP30333.1"/>
    <property type="molecule type" value="Genomic_DNA"/>
</dbReference>
<dbReference type="PANTHER" id="PTHR10194">
    <property type="entry name" value="RAS GTPASE-ACTIVATING PROTEINS"/>
    <property type="match status" value="1"/>
</dbReference>
<dbReference type="AlphaFoldDB" id="A0A4P9ZBZ5"/>
<evidence type="ECO:0000256" key="1">
    <source>
        <dbReference type="ARBA" id="ARBA00022468"/>
    </source>
</evidence>
<keyword evidence="1" id="KW-0343">GTPase activation</keyword>
<dbReference type="SUPFAM" id="SSF48350">
    <property type="entry name" value="GTPase activation domain, GAP"/>
    <property type="match status" value="1"/>
</dbReference>
<protein>
    <recommendedName>
        <fullName evidence="2">Ras-GAP domain-containing protein</fullName>
    </recommendedName>
</protein>
<gene>
    <name evidence="3" type="ORF">METBISCDRAFT_16641</name>
</gene>
<dbReference type="Pfam" id="PF00616">
    <property type="entry name" value="RasGAP"/>
    <property type="match status" value="1"/>
</dbReference>
<dbReference type="Gene3D" id="1.10.506.10">
    <property type="entry name" value="GTPase Activation - p120gap, domain 1"/>
    <property type="match status" value="1"/>
</dbReference>
<evidence type="ECO:0000313" key="3">
    <source>
        <dbReference type="EMBL" id="RKP30333.1"/>
    </source>
</evidence>
<dbReference type="InterPro" id="IPR036865">
    <property type="entry name" value="CRAL-TRIO_dom_sf"/>
</dbReference>
<name>A0A4P9ZBZ5_9ASCO</name>
<dbReference type="InterPro" id="IPR001936">
    <property type="entry name" value="RasGAP_dom"/>
</dbReference>